<accession>A0A5B3G448</accession>
<name>A0A5B3G448_9BACT</name>
<dbReference type="Proteomes" id="UP000323567">
    <property type="component" value="Unassembled WGS sequence"/>
</dbReference>
<evidence type="ECO:0000313" key="5">
    <source>
        <dbReference type="Proteomes" id="UP000323567"/>
    </source>
</evidence>
<keyword evidence="1" id="KW-0812">Transmembrane</keyword>
<evidence type="ECO:0000313" key="2">
    <source>
        <dbReference type="EMBL" id="KAA2368267.1"/>
    </source>
</evidence>
<dbReference type="RefSeq" id="WP_138265577.1">
    <property type="nucleotide sequence ID" value="NZ_CAUCFE010000005.1"/>
</dbReference>
<evidence type="ECO:0000313" key="4">
    <source>
        <dbReference type="Proteomes" id="UP000322658"/>
    </source>
</evidence>
<keyword evidence="1" id="KW-1133">Transmembrane helix</keyword>
<proteinExistence type="predicted"/>
<dbReference type="EMBL" id="VVXK01000015">
    <property type="protein sequence ID" value="KAA2368267.1"/>
    <property type="molecule type" value="Genomic_DNA"/>
</dbReference>
<comment type="caution">
    <text evidence="2">The sequence shown here is derived from an EMBL/GenBank/DDBJ whole genome shotgun (WGS) entry which is preliminary data.</text>
</comment>
<evidence type="ECO:0000313" key="3">
    <source>
        <dbReference type="EMBL" id="KAA2375939.1"/>
    </source>
</evidence>
<dbReference type="AlphaFoldDB" id="A0A5B3G448"/>
<dbReference type="EMBL" id="VVXJ01000012">
    <property type="protein sequence ID" value="KAA2375939.1"/>
    <property type="molecule type" value="Genomic_DNA"/>
</dbReference>
<feature type="transmembrane region" description="Helical" evidence="1">
    <location>
        <begin position="6"/>
        <end position="28"/>
    </location>
</feature>
<dbReference type="Proteomes" id="UP000322658">
    <property type="component" value="Unassembled WGS sequence"/>
</dbReference>
<gene>
    <name evidence="3" type="ORF">F2Y07_06740</name>
    <name evidence="2" type="ORF">F2Y13_10435</name>
</gene>
<evidence type="ECO:0000256" key="1">
    <source>
        <dbReference type="SAM" id="Phobius"/>
    </source>
</evidence>
<reference evidence="4 5" key="1">
    <citation type="journal article" date="2019" name="Nat. Med.">
        <title>A library of human gut bacterial isolates paired with longitudinal multiomics data enables mechanistic microbiome research.</title>
        <authorList>
            <person name="Poyet M."/>
            <person name="Groussin M."/>
            <person name="Gibbons S.M."/>
            <person name="Avila-Pacheco J."/>
            <person name="Jiang X."/>
            <person name="Kearney S.M."/>
            <person name="Perrotta A.R."/>
            <person name="Berdy B."/>
            <person name="Zhao S."/>
            <person name="Lieberman T.D."/>
            <person name="Swanson P.K."/>
            <person name="Smith M."/>
            <person name="Roesemann S."/>
            <person name="Alexander J.E."/>
            <person name="Rich S.A."/>
            <person name="Livny J."/>
            <person name="Vlamakis H."/>
            <person name="Clish C."/>
            <person name="Bullock K."/>
            <person name="Deik A."/>
            <person name="Scott J."/>
            <person name="Pierce K.A."/>
            <person name="Xavier R.J."/>
            <person name="Alm E.J."/>
        </authorList>
    </citation>
    <scope>NUCLEOTIDE SEQUENCE [LARGE SCALE GENOMIC DNA]</scope>
    <source>
        <strain evidence="3 4">BIOML-A1</strain>
        <strain evidence="2 5">BIOML-A2</strain>
    </source>
</reference>
<protein>
    <submittedName>
        <fullName evidence="2">Uncharacterized protein</fullName>
    </submittedName>
</protein>
<sequence>MGIFSLIWNWFVLVLIVAAAVFFAAGLWKLRRQPADDAGGRELRRLRIENRTLWLFIALLLLVSRIDRICEF</sequence>
<keyword evidence="1" id="KW-0472">Membrane</keyword>
<organism evidence="2 5">
    <name type="scientific">Alistipes shahii</name>
    <dbReference type="NCBI Taxonomy" id="328814"/>
    <lineage>
        <taxon>Bacteria</taxon>
        <taxon>Pseudomonadati</taxon>
        <taxon>Bacteroidota</taxon>
        <taxon>Bacteroidia</taxon>
        <taxon>Bacteroidales</taxon>
        <taxon>Rikenellaceae</taxon>
        <taxon>Alistipes</taxon>
    </lineage>
</organism>